<protein>
    <submittedName>
        <fullName evidence="1">Uncharacterized protein</fullName>
    </submittedName>
</protein>
<evidence type="ECO:0000313" key="1">
    <source>
        <dbReference type="EMBL" id="RIP27558.1"/>
    </source>
</evidence>
<comment type="caution">
    <text evidence="1">The sequence shown here is derived from an EMBL/GenBank/DDBJ whole genome shotgun (WGS) entry which is preliminary data.</text>
</comment>
<dbReference type="AlphaFoldDB" id="A0A3X7SRY6"/>
<accession>A0A3X7SRY6</accession>
<dbReference type="EMBL" id="QWJL01000011">
    <property type="protein sequence ID" value="RIP27558.1"/>
    <property type="molecule type" value="Genomic_DNA"/>
</dbReference>
<reference evidence="1" key="1">
    <citation type="submission" date="2018-08" db="EMBL/GenBank/DDBJ databases">
        <title>Whole genome sequencing of Salmonella enterica serotype newport.</title>
        <authorList>
            <person name="Bell R."/>
        </authorList>
    </citation>
    <scope>NUCLEOTIDE SEQUENCE [LARGE SCALE GENOMIC DNA]</scope>
    <source>
        <strain evidence="1">CFSAN048053</strain>
    </source>
</reference>
<gene>
    <name evidence="1" type="ORF">A7D45_13850</name>
</gene>
<proteinExistence type="predicted"/>
<name>A0A3X7SRY6_SALER</name>
<dbReference type="Proteomes" id="UP000885256">
    <property type="component" value="Unassembled WGS sequence"/>
</dbReference>
<sequence>MFQNSGEVIMYFGCFLFSLPFILVLIRKVLFLLGYNIIFFIATKQVSLLDCYLYMDLSSHT</sequence>
<organism evidence="1">
    <name type="scientific">Salmonella enterica</name>
    <name type="common">Salmonella choleraesuis</name>
    <dbReference type="NCBI Taxonomy" id="28901"/>
    <lineage>
        <taxon>Bacteria</taxon>
        <taxon>Pseudomonadati</taxon>
        <taxon>Pseudomonadota</taxon>
        <taxon>Gammaproteobacteria</taxon>
        <taxon>Enterobacterales</taxon>
        <taxon>Enterobacteriaceae</taxon>
        <taxon>Salmonella</taxon>
    </lineage>
</organism>